<dbReference type="AlphaFoldDB" id="A0A8J3KL50"/>
<organism evidence="2 3">
    <name type="scientific">Catellatospora citrea</name>
    <dbReference type="NCBI Taxonomy" id="53366"/>
    <lineage>
        <taxon>Bacteria</taxon>
        <taxon>Bacillati</taxon>
        <taxon>Actinomycetota</taxon>
        <taxon>Actinomycetes</taxon>
        <taxon>Micromonosporales</taxon>
        <taxon>Micromonosporaceae</taxon>
        <taxon>Catellatospora</taxon>
    </lineage>
</organism>
<dbReference type="InterPro" id="IPR001242">
    <property type="entry name" value="Condensation_dom"/>
</dbReference>
<evidence type="ECO:0000313" key="2">
    <source>
        <dbReference type="EMBL" id="GIG00794.1"/>
    </source>
</evidence>
<dbReference type="GO" id="GO:0008610">
    <property type="term" value="P:lipid biosynthetic process"/>
    <property type="evidence" value="ECO:0007669"/>
    <property type="project" value="UniProtKB-ARBA"/>
</dbReference>
<dbReference type="InterPro" id="IPR023213">
    <property type="entry name" value="CAT-like_dom_sf"/>
</dbReference>
<evidence type="ECO:0000259" key="1">
    <source>
        <dbReference type="Pfam" id="PF00668"/>
    </source>
</evidence>
<dbReference type="CDD" id="cd19531">
    <property type="entry name" value="LCL_NRPS-like"/>
    <property type="match status" value="1"/>
</dbReference>
<dbReference type="Proteomes" id="UP000659904">
    <property type="component" value="Unassembled WGS sequence"/>
</dbReference>
<dbReference type="PANTHER" id="PTHR45527">
    <property type="entry name" value="NONRIBOSOMAL PEPTIDE SYNTHETASE"/>
    <property type="match status" value="1"/>
</dbReference>
<accession>A0A8J3KL50</accession>
<dbReference type="EMBL" id="BONH01000032">
    <property type="protein sequence ID" value="GIG00794.1"/>
    <property type="molecule type" value="Genomic_DNA"/>
</dbReference>
<evidence type="ECO:0000313" key="3">
    <source>
        <dbReference type="Proteomes" id="UP000659904"/>
    </source>
</evidence>
<dbReference type="SUPFAM" id="SSF52777">
    <property type="entry name" value="CoA-dependent acyltransferases"/>
    <property type="match status" value="2"/>
</dbReference>
<dbReference type="Gene3D" id="3.30.559.10">
    <property type="entry name" value="Chloramphenicol acetyltransferase-like domain"/>
    <property type="match status" value="1"/>
</dbReference>
<reference evidence="2 3" key="1">
    <citation type="submission" date="2021-01" db="EMBL/GenBank/DDBJ databases">
        <title>Whole genome shotgun sequence of Catellatospora citrea NBRC 14495.</title>
        <authorList>
            <person name="Komaki H."/>
            <person name="Tamura T."/>
        </authorList>
    </citation>
    <scope>NUCLEOTIDE SEQUENCE [LARGE SCALE GENOMIC DNA]</scope>
    <source>
        <strain evidence="2 3">NBRC 14495</strain>
    </source>
</reference>
<gene>
    <name evidence="2" type="ORF">Cci01nite_58870</name>
</gene>
<comment type="caution">
    <text evidence="2">The sequence shown here is derived from an EMBL/GenBank/DDBJ whole genome shotgun (WGS) entry which is preliminary data.</text>
</comment>
<dbReference type="GO" id="GO:0031177">
    <property type="term" value="F:phosphopantetheine binding"/>
    <property type="evidence" value="ECO:0007669"/>
    <property type="project" value="TreeGrafter"/>
</dbReference>
<protein>
    <recommendedName>
        <fullName evidence="1">Condensation domain-containing protein</fullName>
    </recommendedName>
</protein>
<dbReference type="GO" id="GO:0047527">
    <property type="term" value="F:2,3-dihydroxybenzoate-serine ligase activity"/>
    <property type="evidence" value="ECO:0007669"/>
    <property type="project" value="TreeGrafter"/>
</dbReference>
<dbReference type="GO" id="GO:0009239">
    <property type="term" value="P:enterobactin biosynthetic process"/>
    <property type="evidence" value="ECO:0007669"/>
    <property type="project" value="TreeGrafter"/>
</dbReference>
<sequence length="460" mass="50635">MFTMFDVTAEPSLNVRPSHLVELPLTPLQARWWLLCTSYPGGMSPLVDLVHRFRGPLDADAWARAVDAVVNRHEILRTLFVARPDGPVQVVGPANGVAMEVLDLRDLPVEQREQRARELLDERRTRSLDLQTGPLVHTSLLRLADDDHVWRMTIHHILADGASLGVIDRELAVLYPALAAGMTPDLPELPVQYGDFAWSQSVADTEQEDEDREYWREQLAGLAPLELLDALPRPAAKGAPAAQLARVLDPELVRRVEELARSARGTRFMVLLAALHVLLFQASGRDDFAIGIPVAGVGRTRPELARLVGLFNNALALRGDLSGDPTFRQVLARTRETVIDALDHQDLPWGQVVAALDEPAQPGRAQGFQAMFLHEEVEVASRLTLPGLRVEDFPLGIPKVLHDLMVYARPGPVGLSTTFVYDTGLLTHDTVAGLADGYERLLRAAVGDPDLPVSELVKEV</sequence>
<dbReference type="GO" id="GO:0043041">
    <property type="term" value="P:amino acid activation for nonribosomal peptide biosynthetic process"/>
    <property type="evidence" value="ECO:0007669"/>
    <property type="project" value="TreeGrafter"/>
</dbReference>
<dbReference type="PANTHER" id="PTHR45527:SF1">
    <property type="entry name" value="FATTY ACID SYNTHASE"/>
    <property type="match status" value="1"/>
</dbReference>
<name>A0A8J3KL50_9ACTN</name>
<dbReference type="GO" id="GO:0009366">
    <property type="term" value="C:enterobactin synthetase complex"/>
    <property type="evidence" value="ECO:0007669"/>
    <property type="project" value="TreeGrafter"/>
</dbReference>
<dbReference type="Pfam" id="PF00668">
    <property type="entry name" value="Condensation"/>
    <property type="match status" value="1"/>
</dbReference>
<feature type="domain" description="Condensation" evidence="1">
    <location>
        <begin position="22"/>
        <end position="456"/>
    </location>
</feature>
<dbReference type="GO" id="GO:0005829">
    <property type="term" value="C:cytosol"/>
    <property type="evidence" value="ECO:0007669"/>
    <property type="project" value="TreeGrafter"/>
</dbReference>
<proteinExistence type="predicted"/>
<dbReference type="Gene3D" id="3.30.559.30">
    <property type="entry name" value="Nonribosomal peptide synthetase, condensation domain"/>
    <property type="match status" value="1"/>
</dbReference>
<keyword evidence="3" id="KW-1185">Reference proteome</keyword>